<dbReference type="PANTHER" id="PTHR30399">
    <property type="entry name" value="UNCHARACTERIZED PROTEIN YGJP"/>
    <property type="match status" value="1"/>
</dbReference>
<keyword evidence="3" id="KW-1185">Reference proteome</keyword>
<dbReference type="PANTHER" id="PTHR30399:SF1">
    <property type="entry name" value="UTP PYROPHOSPHATASE"/>
    <property type="match status" value="1"/>
</dbReference>
<evidence type="ECO:0000259" key="1">
    <source>
        <dbReference type="Pfam" id="PF01863"/>
    </source>
</evidence>
<sequence>MKKMVAMQIQIGDQSFTLNVQYSKRKKISLQIDGASRITVKAPKGTAEEVILSAVQGHSGWIMEKLREQAAARQVPKAKEYQEEGSFLYLGKEFPLHELITTGERDAEALKLELKKFYFNSLKKIVNERMPQYQNQLKVKPKSFEIVESRTKWGSCSSDKKLTFNYRLAMAPPEVIDYVIIHELCHLLHMNHDRSFWRRLGSVMPDYKRQEEFLARFGQFMTL</sequence>
<dbReference type="InterPro" id="IPR002725">
    <property type="entry name" value="YgjP-like_metallopeptidase"/>
</dbReference>
<gene>
    <name evidence="2" type="ORF">PAECIP111892_05182</name>
</gene>
<proteinExistence type="predicted"/>
<protein>
    <recommendedName>
        <fullName evidence="1">YgjP-like metallopeptidase domain-containing protein</fullName>
    </recommendedName>
</protein>
<feature type="domain" description="YgjP-like metallopeptidase" evidence="1">
    <location>
        <begin position="26"/>
        <end position="215"/>
    </location>
</feature>
<dbReference type="EMBL" id="CAKMMG010000012">
    <property type="protein sequence ID" value="CAH1222704.1"/>
    <property type="molecule type" value="Genomic_DNA"/>
</dbReference>
<name>A0ABM9CUG4_9BACL</name>
<dbReference type="InterPro" id="IPR053136">
    <property type="entry name" value="UTP_pyrophosphatase-like"/>
</dbReference>
<evidence type="ECO:0000313" key="2">
    <source>
        <dbReference type="EMBL" id="CAH1222704.1"/>
    </source>
</evidence>
<organism evidence="2 3">
    <name type="scientific">Paenibacillus auburnensis</name>
    <dbReference type="NCBI Taxonomy" id="2905649"/>
    <lineage>
        <taxon>Bacteria</taxon>
        <taxon>Bacillati</taxon>
        <taxon>Bacillota</taxon>
        <taxon>Bacilli</taxon>
        <taxon>Bacillales</taxon>
        <taxon>Paenibacillaceae</taxon>
        <taxon>Paenibacillus</taxon>
    </lineage>
</organism>
<dbReference type="Pfam" id="PF01863">
    <property type="entry name" value="YgjP-like"/>
    <property type="match status" value="1"/>
</dbReference>
<dbReference type="CDD" id="cd07344">
    <property type="entry name" value="M48_yhfN_like"/>
    <property type="match status" value="1"/>
</dbReference>
<dbReference type="Gene3D" id="3.30.2010.10">
    <property type="entry name" value="Metalloproteases ('zincins'), catalytic domain"/>
    <property type="match status" value="1"/>
</dbReference>
<accession>A0ABM9CUG4</accession>
<dbReference type="Proteomes" id="UP000838324">
    <property type="component" value="Unassembled WGS sequence"/>
</dbReference>
<reference evidence="2" key="1">
    <citation type="submission" date="2022-01" db="EMBL/GenBank/DDBJ databases">
        <authorList>
            <person name="Criscuolo A."/>
        </authorList>
    </citation>
    <scope>NUCLEOTIDE SEQUENCE</scope>
    <source>
        <strain evidence="2">CIP111892</strain>
    </source>
</reference>
<comment type="caution">
    <text evidence="2">The sequence shown here is derived from an EMBL/GenBank/DDBJ whole genome shotgun (WGS) entry which is preliminary data.</text>
</comment>
<evidence type="ECO:0000313" key="3">
    <source>
        <dbReference type="Proteomes" id="UP000838324"/>
    </source>
</evidence>